<gene>
    <name evidence="2" type="ORF">INF30_04310</name>
</gene>
<protein>
    <recommendedName>
        <fullName evidence="1">Penicillin-binding protein transpeptidase domain-containing protein</fullName>
    </recommendedName>
</protein>
<name>A0ABR9RHP7_9FIRM</name>
<comment type="caution">
    <text evidence="2">The sequence shown here is derived from an EMBL/GenBank/DDBJ whole genome shotgun (WGS) entry which is preliminary data.</text>
</comment>
<dbReference type="Pfam" id="PF00905">
    <property type="entry name" value="Transpeptidase"/>
    <property type="match status" value="1"/>
</dbReference>
<organism evidence="2 3">
    <name type="scientific">Claveliimonas monacensis</name>
    <dbReference type="NCBI Taxonomy" id="2779351"/>
    <lineage>
        <taxon>Bacteria</taxon>
        <taxon>Bacillati</taxon>
        <taxon>Bacillota</taxon>
        <taxon>Clostridia</taxon>
        <taxon>Lachnospirales</taxon>
        <taxon>Lachnospiraceae</taxon>
        <taxon>Claveliimonas</taxon>
    </lineage>
</organism>
<sequence>MIRKTNQKKWIILAAAILLEAILITGTGRLFAGAGEAVESLSTEAYMEWAGDIPGSTGEIVDTNGEVLWSREFRGYGDTYSLVGELKDVPYAENTAALLMEGSLLHPEQYRAAEGADSLEGTGETVVLTIDRGLNEDIYQYMKDRQIRSGSALFMEAGTGKIRAAVSLPGAVPDGVEGLPEGALLNKNFLSVTPGSTMKIVTTLLLNELDEDLAHEKVRCDGRYERPAGDITCITQRGVHDIESAMGVSCNIYYGEQILQVLDPQADKSWEMLENMGFSREPEAKDVDGLICQGSSTDFDGSGSFSSTWSLIGQGQTQVSPVDMCRIVSAVVHDGRAPEAHLLETDKTAYTQMVSQENAGEVCQIWQNAYRAYYPAEEYHRDITVAKTGSAEHQDGVHKLLAGYIESSDMVFFIEVADYETSMVDPAEVAGEACRYLEQK</sequence>
<dbReference type="PANTHER" id="PTHR30627">
    <property type="entry name" value="PEPTIDOGLYCAN D,D-TRANSPEPTIDASE"/>
    <property type="match status" value="1"/>
</dbReference>
<keyword evidence="3" id="KW-1185">Reference proteome</keyword>
<dbReference type="RefSeq" id="WP_226394347.1">
    <property type="nucleotide sequence ID" value="NZ_JADCKL010000002.1"/>
</dbReference>
<dbReference type="EMBL" id="JADCKL010000002">
    <property type="protein sequence ID" value="MBE5062486.1"/>
    <property type="molecule type" value="Genomic_DNA"/>
</dbReference>
<evidence type="ECO:0000313" key="2">
    <source>
        <dbReference type="EMBL" id="MBE5062486.1"/>
    </source>
</evidence>
<dbReference type="Gene3D" id="3.40.710.10">
    <property type="entry name" value="DD-peptidase/beta-lactamase superfamily"/>
    <property type="match status" value="1"/>
</dbReference>
<feature type="domain" description="Penicillin-binding protein transpeptidase" evidence="1">
    <location>
        <begin position="150"/>
        <end position="414"/>
    </location>
</feature>
<evidence type="ECO:0000259" key="1">
    <source>
        <dbReference type="Pfam" id="PF00905"/>
    </source>
</evidence>
<accession>A0ABR9RHP7</accession>
<proteinExistence type="predicted"/>
<dbReference type="InterPro" id="IPR001460">
    <property type="entry name" value="PCN-bd_Tpept"/>
</dbReference>
<dbReference type="Proteomes" id="UP000758652">
    <property type="component" value="Unassembled WGS sequence"/>
</dbReference>
<dbReference type="InterPro" id="IPR050515">
    <property type="entry name" value="Beta-lactam/transpept"/>
</dbReference>
<reference evidence="2 3" key="1">
    <citation type="submission" date="2020-10" db="EMBL/GenBank/DDBJ databases">
        <title>ChiBAC.</title>
        <authorList>
            <person name="Zenner C."/>
            <person name="Hitch T.C.A."/>
            <person name="Clavel T."/>
        </authorList>
    </citation>
    <scope>NUCLEOTIDE SEQUENCE [LARGE SCALE GENOMIC DNA]</scope>
    <source>
        <strain evidence="2 3">DSM 108991</strain>
    </source>
</reference>
<dbReference type="SUPFAM" id="SSF56601">
    <property type="entry name" value="beta-lactamase/transpeptidase-like"/>
    <property type="match status" value="1"/>
</dbReference>
<dbReference type="InterPro" id="IPR012338">
    <property type="entry name" value="Beta-lactam/transpept-like"/>
</dbReference>
<evidence type="ECO:0000313" key="3">
    <source>
        <dbReference type="Proteomes" id="UP000758652"/>
    </source>
</evidence>